<feature type="compositionally biased region" description="Polar residues" evidence="1">
    <location>
        <begin position="131"/>
        <end position="140"/>
    </location>
</feature>
<comment type="caution">
    <text evidence="2">The sequence shown here is derived from an EMBL/GenBank/DDBJ whole genome shotgun (WGS) entry which is preliminary data.</text>
</comment>
<name>A0A843VL13_COLES</name>
<protein>
    <submittedName>
        <fullName evidence="2">Uncharacterized protein</fullName>
    </submittedName>
</protein>
<feature type="compositionally biased region" description="Low complexity" evidence="1">
    <location>
        <begin position="117"/>
        <end position="130"/>
    </location>
</feature>
<evidence type="ECO:0000313" key="2">
    <source>
        <dbReference type="EMBL" id="MQL99582.1"/>
    </source>
</evidence>
<reference evidence="2" key="1">
    <citation type="submission" date="2017-07" db="EMBL/GenBank/DDBJ databases">
        <title>Taro Niue Genome Assembly and Annotation.</title>
        <authorList>
            <person name="Atibalentja N."/>
            <person name="Keating K."/>
            <person name="Fields C.J."/>
        </authorList>
    </citation>
    <scope>NUCLEOTIDE SEQUENCE</scope>
    <source>
        <strain evidence="2">Niue_2</strain>
        <tissue evidence="2">Leaf</tissue>
    </source>
</reference>
<accession>A0A843VL13</accession>
<proteinExistence type="predicted"/>
<sequence length="172" mass="18454">MDKKYKGRLDSTTLERIHLPPADKSLPFHPLILSLNFLTIPFQSETLRDLSDKGNPRPSTKEIGLSAALAGTIVRIAPSGTWSSALCEAPSPSEIFWSEFPSRKDEASLPFRRALRPSMPSGISSTSGSSCEPTRQNAPSTEERAAEKGGAVAASLSSSSTPPNIFPFLPVT</sequence>
<organism evidence="2 3">
    <name type="scientific">Colocasia esculenta</name>
    <name type="common">Wild taro</name>
    <name type="synonym">Arum esculentum</name>
    <dbReference type="NCBI Taxonomy" id="4460"/>
    <lineage>
        <taxon>Eukaryota</taxon>
        <taxon>Viridiplantae</taxon>
        <taxon>Streptophyta</taxon>
        <taxon>Embryophyta</taxon>
        <taxon>Tracheophyta</taxon>
        <taxon>Spermatophyta</taxon>
        <taxon>Magnoliopsida</taxon>
        <taxon>Liliopsida</taxon>
        <taxon>Araceae</taxon>
        <taxon>Aroideae</taxon>
        <taxon>Colocasieae</taxon>
        <taxon>Colocasia</taxon>
    </lineage>
</organism>
<dbReference type="EMBL" id="NMUH01002374">
    <property type="protein sequence ID" value="MQL99582.1"/>
    <property type="molecule type" value="Genomic_DNA"/>
</dbReference>
<keyword evidence="3" id="KW-1185">Reference proteome</keyword>
<dbReference type="AlphaFoldDB" id="A0A843VL13"/>
<feature type="region of interest" description="Disordered" evidence="1">
    <location>
        <begin position="111"/>
        <end position="172"/>
    </location>
</feature>
<gene>
    <name evidence="2" type="ORF">Taro_032306</name>
</gene>
<evidence type="ECO:0000256" key="1">
    <source>
        <dbReference type="SAM" id="MobiDB-lite"/>
    </source>
</evidence>
<dbReference type="Proteomes" id="UP000652761">
    <property type="component" value="Unassembled WGS sequence"/>
</dbReference>
<evidence type="ECO:0000313" key="3">
    <source>
        <dbReference type="Proteomes" id="UP000652761"/>
    </source>
</evidence>
<feature type="compositionally biased region" description="Low complexity" evidence="1">
    <location>
        <begin position="151"/>
        <end position="160"/>
    </location>
</feature>